<organism evidence="3 4">
    <name type="scientific">Cohnella nanjingensis</name>
    <dbReference type="NCBI Taxonomy" id="1387779"/>
    <lineage>
        <taxon>Bacteria</taxon>
        <taxon>Bacillati</taxon>
        <taxon>Bacillota</taxon>
        <taxon>Bacilli</taxon>
        <taxon>Bacillales</taxon>
        <taxon>Paenibacillaceae</taxon>
        <taxon>Cohnella</taxon>
    </lineage>
</organism>
<dbReference type="InterPro" id="IPR011004">
    <property type="entry name" value="Trimer_LpxA-like_sf"/>
</dbReference>
<dbReference type="PANTHER" id="PTHR23416:SF23">
    <property type="entry name" value="ACETYLTRANSFERASE C18B11.09C-RELATED"/>
    <property type="match status" value="1"/>
</dbReference>
<comment type="similarity">
    <text evidence="1">Belongs to the transferase hexapeptide repeat family.</text>
</comment>
<dbReference type="GO" id="GO:0005829">
    <property type="term" value="C:cytosol"/>
    <property type="evidence" value="ECO:0007669"/>
    <property type="project" value="TreeGrafter"/>
</dbReference>
<keyword evidence="2 3" id="KW-0808">Transferase</keyword>
<reference evidence="3 4" key="1">
    <citation type="submission" date="2020-08" db="EMBL/GenBank/DDBJ databases">
        <title>Cohnella phylogeny.</title>
        <authorList>
            <person name="Dunlap C."/>
        </authorList>
    </citation>
    <scope>NUCLEOTIDE SEQUENCE [LARGE SCALE GENOMIC DNA]</scope>
    <source>
        <strain evidence="3 4">DSM 28246</strain>
    </source>
</reference>
<dbReference type="SUPFAM" id="SSF51161">
    <property type="entry name" value="Trimeric LpxA-like enzymes"/>
    <property type="match status" value="1"/>
</dbReference>
<protein>
    <submittedName>
        <fullName evidence="3">Acyltransferase</fullName>
    </submittedName>
</protein>
<dbReference type="EMBL" id="JACJVP010000055">
    <property type="protein sequence ID" value="MBB6674812.1"/>
    <property type="molecule type" value="Genomic_DNA"/>
</dbReference>
<dbReference type="InterPro" id="IPR051159">
    <property type="entry name" value="Hexapeptide_acetyltransf"/>
</dbReference>
<dbReference type="GO" id="GO:0008374">
    <property type="term" value="F:O-acyltransferase activity"/>
    <property type="evidence" value="ECO:0007669"/>
    <property type="project" value="TreeGrafter"/>
</dbReference>
<name>A0A7X0VI39_9BACL</name>
<evidence type="ECO:0000313" key="3">
    <source>
        <dbReference type="EMBL" id="MBB6674812.1"/>
    </source>
</evidence>
<dbReference type="CDD" id="cd04647">
    <property type="entry name" value="LbH_MAT_like"/>
    <property type="match status" value="1"/>
</dbReference>
<evidence type="ECO:0000256" key="1">
    <source>
        <dbReference type="ARBA" id="ARBA00007274"/>
    </source>
</evidence>
<gene>
    <name evidence="3" type="ORF">H7C19_29455</name>
</gene>
<comment type="caution">
    <text evidence="3">The sequence shown here is derived from an EMBL/GenBank/DDBJ whole genome shotgun (WGS) entry which is preliminary data.</text>
</comment>
<evidence type="ECO:0000256" key="2">
    <source>
        <dbReference type="ARBA" id="ARBA00022679"/>
    </source>
</evidence>
<dbReference type="Proteomes" id="UP000547209">
    <property type="component" value="Unassembled WGS sequence"/>
</dbReference>
<keyword evidence="4" id="KW-1185">Reference proteome</keyword>
<proteinExistence type="inferred from homology"/>
<dbReference type="AlphaFoldDB" id="A0A7X0VI39"/>
<accession>A0A7X0VI39</accession>
<sequence length="200" mass="22053">MRGRDKFSRFRPFIRAVTAVMKPVPRPVLRWFWQWSDALPGLAGATLRYCLLKRLARRCGDNVMIGPGVEIRYPERLSVGDNVSVHRQCYLDAYGGIEIGDDVSIAHQSSLISFEHTWSDESLPIRDNPLVTGTIRVHDDVWIGCGCRILSGVDIHGRSVVAAGSVVTKTVPPGTVVGGVPAKPIKKIREEGAYERSMGS</sequence>
<dbReference type="Gene3D" id="2.160.10.10">
    <property type="entry name" value="Hexapeptide repeat proteins"/>
    <property type="match status" value="1"/>
</dbReference>
<keyword evidence="3" id="KW-0012">Acyltransferase</keyword>
<dbReference type="RefSeq" id="WP_185672673.1">
    <property type="nucleotide sequence ID" value="NZ_JACJVP010000055.1"/>
</dbReference>
<evidence type="ECO:0000313" key="4">
    <source>
        <dbReference type="Proteomes" id="UP000547209"/>
    </source>
</evidence>
<dbReference type="PANTHER" id="PTHR23416">
    <property type="entry name" value="SIALIC ACID SYNTHASE-RELATED"/>
    <property type="match status" value="1"/>
</dbReference>